<dbReference type="AlphaFoldDB" id="A0A4Q7IJ12"/>
<dbReference type="EMBL" id="PPSX01000091">
    <property type="protein sequence ID" value="RZQ51591.1"/>
    <property type="molecule type" value="Genomic_DNA"/>
</dbReference>
<dbReference type="SUPFAM" id="SSF81901">
    <property type="entry name" value="HCP-like"/>
    <property type="match status" value="1"/>
</dbReference>
<evidence type="ECO:0000313" key="1">
    <source>
        <dbReference type="EMBL" id="RZQ51591.1"/>
    </source>
</evidence>
<proteinExistence type="predicted"/>
<accession>A0A4Q7IJ12</accession>
<organism evidence="1 2">
    <name type="scientific">Pseudoalteromonas phenolica</name>
    <dbReference type="NCBI Taxonomy" id="161398"/>
    <lineage>
        <taxon>Bacteria</taxon>
        <taxon>Pseudomonadati</taxon>
        <taxon>Pseudomonadota</taxon>
        <taxon>Gammaproteobacteria</taxon>
        <taxon>Alteromonadales</taxon>
        <taxon>Pseudoalteromonadaceae</taxon>
        <taxon>Pseudoalteromonas</taxon>
    </lineage>
</organism>
<reference evidence="1 2" key="1">
    <citation type="submission" date="2018-01" db="EMBL/GenBank/DDBJ databases">
        <title>Co-occurrence of chitin degradation, pigmentation and bioactivity in marine Pseudoalteromonas.</title>
        <authorList>
            <person name="Paulsen S."/>
            <person name="Gram L."/>
            <person name="Machado H."/>
        </authorList>
    </citation>
    <scope>NUCLEOTIDE SEQUENCE [LARGE SCALE GENOMIC DNA]</scope>
    <source>
        <strain evidence="1 2">S3898</strain>
    </source>
</reference>
<protein>
    <submittedName>
        <fullName evidence="1">Uncharacterized protein</fullName>
    </submittedName>
</protein>
<dbReference type="RefSeq" id="WP_130257001.1">
    <property type="nucleotide sequence ID" value="NZ_PPSX01000091.1"/>
</dbReference>
<dbReference type="Gene3D" id="1.25.40.10">
    <property type="entry name" value="Tetratricopeptide repeat domain"/>
    <property type="match status" value="1"/>
</dbReference>
<name>A0A4Q7IJ12_9GAMM</name>
<sequence>MYKTLSSIALISASFTTLGQGIVEFPAHAYFEEIKKKSIHGIYETIKIPKSKKRKIKLPAGEYKYKISLQSSSSDFEGEINIKDGEKFYIHNVITPDRKMVFSWPSKSEPRSDAFNIESKEHFCRSVFQYPSPVQDYSIDACTELKEKEHGVGYLGMGYIYEKGIGKHGTNFGKATENYSVAFQKGELEAAAANFLINRNSKQALKMLDEAASKGNEWSIEIAALHFANSDKQKELDKSRIYSMTLINKGISSGYKSLTWMLVNDAIKNDLPAIEAAAHFNLFSLHNPRLDYYEENLKKHIETLLLSSELNSVNDKTAILANNYLSNANKIYIDTSKLGKYKDRKQLSISINNDFSMPINNFSSVYVLPVSKFDGYFRVTLNHSEGFLSEDTFKITNSSGEIFCTSINERTDSIEMIKDKENNSCGVEIEKTLSAWTLLNQYM</sequence>
<dbReference type="Proteomes" id="UP000291338">
    <property type="component" value="Unassembled WGS sequence"/>
</dbReference>
<evidence type="ECO:0000313" key="2">
    <source>
        <dbReference type="Proteomes" id="UP000291338"/>
    </source>
</evidence>
<comment type="caution">
    <text evidence="1">The sequence shown here is derived from an EMBL/GenBank/DDBJ whole genome shotgun (WGS) entry which is preliminary data.</text>
</comment>
<gene>
    <name evidence="1" type="ORF">C1E23_18655</name>
</gene>
<dbReference type="InterPro" id="IPR011990">
    <property type="entry name" value="TPR-like_helical_dom_sf"/>
</dbReference>